<gene>
    <name evidence="4" type="ORF">KY5_4391</name>
</gene>
<dbReference type="InterPro" id="IPR029016">
    <property type="entry name" value="GAF-like_dom_sf"/>
</dbReference>
<dbReference type="Pfam" id="PF03861">
    <property type="entry name" value="ANTAR"/>
    <property type="match status" value="1"/>
</dbReference>
<feature type="domain" description="ANTAR" evidence="3">
    <location>
        <begin position="172"/>
        <end position="233"/>
    </location>
</feature>
<evidence type="ECO:0000259" key="3">
    <source>
        <dbReference type="PROSITE" id="PS50921"/>
    </source>
</evidence>
<dbReference type="InterPro" id="IPR005561">
    <property type="entry name" value="ANTAR"/>
</dbReference>
<reference evidence="4 5" key="1">
    <citation type="submission" date="2017-08" db="EMBL/GenBank/DDBJ databases">
        <title>Complete Genome Sequence of Streptomyces formicae KY5, the formicamycin producer.</title>
        <authorList>
            <person name="Holmes N.A."/>
            <person name="Devine R."/>
            <person name="Qin Z."/>
            <person name="Seipke R.F."/>
            <person name="Wilkinson B."/>
            <person name="Hutchings M.I."/>
        </authorList>
    </citation>
    <scope>NUCLEOTIDE SEQUENCE [LARGE SCALE GENOMIC DNA]</scope>
    <source>
        <strain evidence="4 5">KY5</strain>
    </source>
</reference>
<dbReference type="Gene3D" id="1.10.10.10">
    <property type="entry name" value="Winged helix-like DNA-binding domain superfamily/Winged helix DNA-binding domain"/>
    <property type="match status" value="1"/>
</dbReference>
<accession>A0A291QCH8</accession>
<dbReference type="GO" id="GO:0003723">
    <property type="term" value="F:RNA binding"/>
    <property type="evidence" value="ECO:0007669"/>
    <property type="project" value="InterPro"/>
</dbReference>
<evidence type="ECO:0000256" key="2">
    <source>
        <dbReference type="ARBA" id="ARBA00023163"/>
    </source>
</evidence>
<dbReference type="SMART" id="SM00065">
    <property type="entry name" value="GAF"/>
    <property type="match status" value="1"/>
</dbReference>
<dbReference type="SUPFAM" id="SSF55781">
    <property type="entry name" value="GAF domain-like"/>
    <property type="match status" value="1"/>
</dbReference>
<evidence type="ECO:0000313" key="5">
    <source>
        <dbReference type="Proteomes" id="UP000221011"/>
    </source>
</evidence>
<dbReference type="EMBL" id="CP022685">
    <property type="protein sequence ID" value="ATL29409.1"/>
    <property type="molecule type" value="Genomic_DNA"/>
</dbReference>
<dbReference type="RefSeq" id="WP_098243919.1">
    <property type="nucleotide sequence ID" value="NZ_CP022685.1"/>
</dbReference>
<sequence>MNREQQLAEAFVGLTDTLAEDFDPVVLLDRLAGHVVDIVGADQVGIMMATARGGLRTMSASDEGAALMERLRLRAGEGPCRECLRTGLAVAATRLADVDGAAGGRWARLAALAARAGFPAVHALPLRVNHQVIGVLALLLRDPDGLSDDELRLAQALADVATVALIHYRPDPARPSDVLTRVQAVVSARATVDMATGMLAEGGGLGIAEAGQALRAHARRNGGRLTEVAQALVRRELDLRSVLTGTGTG</sequence>
<organism evidence="4 5">
    <name type="scientific">Streptomyces formicae</name>
    <dbReference type="NCBI Taxonomy" id="1616117"/>
    <lineage>
        <taxon>Bacteria</taxon>
        <taxon>Bacillati</taxon>
        <taxon>Actinomycetota</taxon>
        <taxon>Actinomycetes</taxon>
        <taxon>Kitasatosporales</taxon>
        <taxon>Streptomycetaceae</taxon>
        <taxon>Streptomyces</taxon>
    </lineage>
</organism>
<protein>
    <recommendedName>
        <fullName evidence="3">ANTAR domain-containing protein</fullName>
    </recommendedName>
</protein>
<dbReference type="PROSITE" id="PS50921">
    <property type="entry name" value="ANTAR"/>
    <property type="match status" value="1"/>
</dbReference>
<dbReference type="Pfam" id="PF01590">
    <property type="entry name" value="GAF"/>
    <property type="match status" value="1"/>
</dbReference>
<dbReference type="SMART" id="SM01012">
    <property type="entry name" value="ANTAR"/>
    <property type="match status" value="1"/>
</dbReference>
<dbReference type="InterPro" id="IPR012074">
    <property type="entry name" value="GAF_ANTAR"/>
</dbReference>
<keyword evidence="1" id="KW-0805">Transcription regulation</keyword>
<name>A0A291QCH8_9ACTN</name>
<dbReference type="KEGG" id="sfk:KY5_4391"/>
<keyword evidence="5" id="KW-1185">Reference proteome</keyword>
<dbReference type="PIRSF" id="PIRSF036625">
    <property type="entry name" value="GAF_ANTAR"/>
    <property type="match status" value="1"/>
</dbReference>
<dbReference type="Gene3D" id="3.30.450.40">
    <property type="match status" value="1"/>
</dbReference>
<evidence type="ECO:0000256" key="1">
    <source>
        <dbReference type="ARBA" id="ARBA00023015"/>
    </source>
</evidence>
<dbReference type="AlphaFoldDB" id="A0A291QCH8"/>
<evidence type="ECO:0000313" key="4">
    <source>
        <dbReference type="EMBL" id="ATL29409.1"/>
    </source>
</evidence>
<proteinExistence type="predicted"/>
<dbReference type="InterPro" id="IPR003018">
    <property type="entry name" value="GAF"/>
</dbReference>
<dbReference type="InterPro" id="IPR036388">
    <property type="entry name" value="WH-like_DNA-bd_sf"/>
</dbReference>
<keyword evidence="2" id="KW-0804">Transcription</keyword>
<dbReference type="Proteomes" id="UP000221011">
    <property type="component" value="Chromosome"/>
</dbReference>